<reference evidence="3" key="1">
    <citation type="submission" date="2014-03" db="EMBL/GenBank/DDBJ databases">
        <authorList>
            <person name="Aksoy S."/>
            <person name="Warren W."/>
            <person name="Wilson R.K."/>
        </authorList>
    </citation>
    <scope>NUCLEOTIDE SEQUENCE [LARGE SCALE GENOMIC DNA]</scope>
    <source>
        <strain evidence="3">IAEA</strain>
    </source>
</reference>
<dbReference type="Proteomes" id="UP000092445">
    <property type="component" value="Unassembled WGS sequence"/>
</dbReference>
<keyword evidence="3" id="KW-1185">Reference proteome</keyword>
<accession>A0A1A9ZS08</accession>
<protein>
    <submittedName>
        <fullName evidence="2">Uncharacterized protein</fullName>
    </submittedName>
</protein>
<evidence type="ECO:0000256" key="1">
    <source>
        <dbReference type="SAM" id="Phobius"/>
    </source>
</evidence>
<keyword evidence="1" id="KW-0812">Transmembrane</keyword>
<sequence length="523" mass="56211">MRRFSTQTLSFFVRSKNKNQNDHLQVCFERHTPKDSCTNRRTNQADIEVVLTNASITKYLKGKKKKREIFDFALNRFLLVKDAAEHDMGMFSTNNKLFIAHSLTEIKRKDNTVSNLFTGLMGCWSVMQTSKSSSSFRGRFSITYLAGDFLGGGGNPGFSNGSDIIDHTERSIKVIYGIFDLINCSSVLGFTVERTDVKIVVRSTVGEESVVIASNAIASCDLKAVVALDEVLMDSVKLGPRARNSSVSSSIILVFLVVGELSKNACVDRVESTIIFDAVEAIVFCGDFVVFVVVAAVVKALVVAMVAVVAVVAVAAAGTEAAVLVIVLGALVIVAEGIVEVGKALLMLKPAVKGKVDILASYSVIGSKVIFENTVGVVCLTVSFRFEVLLGLNSAVGVLAIVLYQRLKLTPPLMLYLNLARLLSTADKVEVDATFTGVAVTVVGSCGNSLATDTSSNLGCSSLTEVMVKALGLRGGNFWPKYKYGCISSSSMDVVARVTAFIGDLRRLPRDLIPLPLFFSSGI</sequence>
<dbReference type="EnsemblMetazoa" id="GPAI023214-RA">
    <property type="protein sequence ID" value="GPAI023214-PA"/>
    <property type="gene ID" value="GPAI023214"/>
</dbReference>
<feature type="transmembrane region" description="Helical" evidence="1">
    <location>
        <begin position="384"/>
        <end position="404"/>
    </location>
</feature>
<dbReference type="VEuPathDB" id="VectorBase:GPAI023214"/>
<reference evidence="2" key="2">
    <citation type="submission" date="2020-05" db="UniProtKB">
        <authorList>
            <consortium name="EnsemblMetazoa"/>
        </authorList>
    </citation>
    <scope>IDENTIFICATION</scope>
    <source>
        <strain evidence="2">IAEA</strain>
    </source>
</reference>
<proteinExistence type="predicted"/>
<organism evidence="2 3">
    <name type="scientific">Glossina pallidipes</name>
    <name type="common">Tsetse fly</name>
    <dbReference type="NCBI Taxonomy" id="7398"/>
    <lineage>
        <taxon>Eukaryota</taxon>
        <taxon>Metazoa</taxon>
        <taxon>Ecdysozoa</taxon>
        <taxon>Arthropoda</taxon>
        <taxon>Hexapoda</taxon>
        <taxon>Insecta</taxon>
        <taxon>Pterygota</taxon>
        <taxon>Neoptera</taxon>
        <taxon>Endopterygota</taxon>
        <taxon>Diptera</taxon>
        <taxon>Brachycera</taxon>
        <taxon>Muscomorpha</taxon>
        <taxon>Hippoboscoidea</taxon>
        <taxon>Glossinidae</taxon>
        <taxon>Glossina</taxon>
    </lineage>
</organism>
<name>A0A1A9ZS08_GLOPL</name>
<feature type="transmembrane region" description="Helical" evidence="1">
    <location>
        <begin position="288"/>
        <end position="314"/>
    </location>
</feature>
<dbReference type="AlphaFoldDB" id="A0A1A9ZS08"/>
<keyword evidence="1" id="KW-0472">Membrane</keyword>
<evidence type="ECO:0000313" key="2">
    <source>
        <dbReference type="EnsemblMetazoa" id="GPAI023214-PA"/>
    </source>
</evidence>
<keyword evidence="1" id="KW-1133">Transmembrane helix</keyword>
<evidence type="ECO:0000313" key="3">
    <source>
        <dbReference type="Proteomes" id="UP000092445"/>
    </source>
</evidence>
<feature type="transmembrane region" description="Helical" evidence="1">
    <location>
        <begin position="321"/>
        <end position="339"/>
    </location>
</feature>